<feature type="domain" description="Glycosyl hydrolase 94 supersandwich" evidence="3">
    <location>
        <begin position="1588"/>
        <end position="1865"/>
    </location>
</feature>
<dbReference type="OrthoDB" id="9769991at2"/>
<dbReference type="GO" id="GO:0016757">
    <property type="term" value="F:glycosyltransferase activity"/>
    <property type="evidence" value="ECO:0007669"/>
    <property type="project" value="UniProtKB-KW"/>
</dbReference>
<dbReference type="InterPro" id="IPR011013">
    <property type="entry name" value="Gal_mutarotase_sf_dom"/>
</dbReference>
<evidence type="ECO:0000256" key="2">
    <source>
        <dbReference type="ARBA" id="ARBA00022679"/>
    </source>
</evidence>
<dbReference type="InterPro" id="IPR012341">
    <property type="entry name" value="6hp_glycosidase-like_sf"/>
</dbReference>
<dbReference type="InterPro" id="IPR052047">
    <property type="entry name" value="GH94_Enzymes"/>
</dbReference>
<dbReference type="Pfam" id="PF17167">
    <property type="entry name" value="Glyco_hydro_94"/>
    <property type="match status" value="1"/>
</dbReference>
<dbReference type="Pfam" id="PF10091">
    <property type="entry name" value="Glycoamylase"/>
    <property type="match status" value="1"/>
</dbReference>
<dbReference type="Gene3D" id="2.60.420.10">
    <property type="entry name" value="Maltose phosphorylase, domain 3"/>
    <property type="match status" value="1"/>
</dbReference>
<keyword evidence="1" id="KW-0328">Glycosyltransferase</keyword>
<feature type="domain" description="Glycosyl hydrolase 94 catalytic" evidence="5">
    <location>
        <begin position="2397"/>
        <end position="2822"/>
    </location>
</feature>
<organism evidence="6 7">
    <name type="scientific">Lysobacter enzymogenes</name>
    <dbReference type="NCBI Taxonomy" id="69"/>
    <lineage>
        <taxon>Bacteria</taxon>
        <taxon>Pseudomonadati</taxon>
        <taxon>Pseudomonadota</taxon>
        <taxon>Gammaproteobacteria</taxon>
        <taxon>Lysobacterales</taxon>
        <taxon>Lysobacteraceae</taxon>
        <taxon>Lysobacter</taxon>
    </lineage>
</organism>
<dbReference type="SUPFAM" id="SSF48208">
    <property type="entry name" value="Six-hairpin glycosidases"/>
    <property type="match status" value="1"/>
</dbReference>
<gene>
    <name evidence="6" type="ORF">GLE_4029</name>
</gene>
<evidence type="ECO:0000259" key="5">
    <source>
        <dbReference type="Pfam" id="PF17167"/>
    </source>
</evidence>
<name>A0A0S2DL19_LYSEN</name>
<evidence type="ECO:0000256" key="1">
    <source>
        <dbReference type="ARBA" id="ARBA00022676"/>
    </source>
</evidence>
<reference evidence="6 7" key="1">
    <citation type="submission" date="2015-11" db="EMBL/GenBank/DDBJ databases">
        <title>Genome sequences of Lysobacter enzymogenes strain C3 and Lysobacter antibioticus ATCC 29479.</title>
        <authorList>
            <person name="Kobayashi D.Y."/>
        </authorList>
    </citation>
    <scope>NUCLEOTIDE SEQUENCE [LARGE SCALE GENOMIC DNA]</scope>
    <source>
        <strain evidence="6 7">C3</strain>
    </source>
</reference>
<dbReference type="InterPro" id="IPR019282">
    <property type="entry name" value="Glycoamylase-like_cons_dom"/>
</dbReference>
<dbReference type="SUPFAM" id="SSF74650">
    <property type="entry name" value="Galactose mutarotase-like"/>
    <property type="match status" value="2"/>
</dbReference>
<evidence type="ECO:0000259" key="4">
    <source>
        <dbReference type="Pfam" id="PF10091"/>
    </source>
</evidence>
<dbReference type="GO" id="GO:0005975">
    <property type="term" value="P:carbohydrate metabolic process"/>
    <property type="evidence" value="ECO:0007669"/>
    <property type="project" value="InterPro"/>
</dbReference>
<evidence type="ECO:0000313" key="6">
    <source>
        <dbReference type="EMBL" id="ALN59371.1"/>
    </source>
</evidence>
<dbReference type="CDD" id="cd11756">
    <property type="entry name" value="GH94N_ChvB_NdvB_1_like"/>
    <property type="match status" value="1"/>
</dbReference>
<dbReference type="GO" id="GO:0030246">
    <property type="term" value="F:carbohydrate binding"/>
    <property type="evidence" value="ECO:0007669"/>
    <property type="project" value="InterPro"/>
</dbReference>
<dbReference type="InterPro" id="IPR037824">
    <property type="entry name" value="GH94N_2_NdvB"/>
</dbReference>
<evidence type="ECO:0000313" key="7">
    <source>
        <dbReference type="Proteomes" id="UP000061569"/>
    </source>
</evidence>
<protein>
    <submittedName>
        <fullName evidence="6">Glycosyltransferase family 36</fullName>
    </submittedName>
</protein>
<dbReference type="PANTHER" id="PTHR37469">
    <property type="entry name" value="CELLOBIONIC ACID PHOSPHORYLASE-RELATED"/>
    <property type="match status" value="1"/>
</dbReference>
<dbReference type="InterPro" id="IPR033432">
    <property type="entry name" value="GH94_catalytic"/>
</dbReference>
<accession>A0A0S2DL19</accession>
<dbReference type="EMBL" id="CP013140">
    <property type="protein sequence ID" value="ALN59371.1"/>
    <property type="molecule type" value="Genomic_DNA"/>
</dbReference>
<sequence>MPQLWTILSRWLRLRRRWWRWRRVAVHAAVQVEGPLRSQLFSVEQMERHGEALARQHQLRARAGPERLLARLGENAGLLDDAYLLLTRMVRDDMRVTPAAEWLLDNYYLIEEQIRTARRHLPKGYSRQLPCLSQGTSVGLPRVYDLSLEAIAHGDGRVDGETLGRFVAAYQSVAPLKLGELWAIPIMLRLSLIENLRRMAVRVMRDGADHRLAREWVDLLDKTAAESPKDVVLIVADMARSQPPLTGAFVSELTRGLQARGSMLSMPVAWLEQWVADGGYSIEALVHLESQQQAADQVSISNSIGSLRFLAKMDWREFVEDSSWIERRLREDPAGTYARMDFGTRDSYRHVVEKLARLGGVSEQQVADIVLQLAQTGAQARAADDNLGHVGHYLVDEGLARTRAQVAVAAGRPRPSLRWRPARIPLPVYLIPIAAIAGLFAWGVLSQYAATVVPVWLLAILAAIVFSELGIALVNWAATLLVAPRPLPRMDFSKGVPEHSRTLVAVPCMFGSAQGVDSLVEGLEVRFLANRDRHIHFALLSDFLDADRQELPSDDALLARAAQQIEALNARYAPDSGDLFFLFHRARQWNPREGCWMGHERKRGKLSTLNRLLRSGRHDEFARVVGDTAPLRQVRYVITLDSDTRLPHDAARAFIGTMAHPLNRPHLDAGQGRVVRGYGILQPSVGTIQSERRATRYARMFGNEPGIDPYTRTVSDVYQDLFGEGSFVGKGIYDVDAFEAALADRLPDNRILSHDLLEGCYARAGLASDVRLFEDYPSRYAADAKRRYRWIRGDWQLLPWLLPWVPRAQGGYERNPLTWLSRGKLLDNLRRSLVPPAATALLLIGWLASPNPLAWTAWLLCLWFLPVLLPALRDVLAVPPDVPLETHAVRVGKAAVRQLQRAAVGLACLPYEAVLSLGAISRTLWRLTVSRRHLLQWNPSSEVERSLGRVADAELRSMWAAPVFALAVAALLAALRPQSLWVAAGLLGLWLVSPALMAWLGRPPAQRDADLSAAQLAFLGRLARRTWNFFEVHVSAQDHWLPPDNVQEHPSLVVARRTSPTNIGLSLLANLSAHDFGYAQTDAVMERTHTTFTTLDQLARHRGHFYNWYDTETLQPLPPRYISTVDSGNLAGHLLTLRQGLLGLIDAPVLAPSTFAGLADTLGVLEEVRRGASRVDGALDEAVSEFRAALEPASAQSPGSVRDAGRVLRKLTERADAVSAAWPQASSAGDGRWAVALVDACRSALAELQFFAPDSDARAEGADGAEPPIPTLRELATRPASAQVQARARERIERLERLAHVAGQFSLMEYEFLYDRPRRLLSIGYNVDEHRLDAGYYDLLASEVRLCNFVAIAQGQLPQESWFALGRLLTEVNGDVALLSWSGSMFEYLMPQLVMPSYPDTLLDQTSRHVVDAQIAHGAERAVPWGVSESGYNAVDVRMNYQYRAFGIPGLGLKRGLDQDLVIAPYASMLALMVAPEAACQNLQRLTEAGFAGEYGLYEAIDYTATRVPPGQDCVVVRSFMAHHQGMGLLALDHLLRQQPMQRRFVADAEFQATLLLLQERIPHTGVFHPHESESTGARTASAETETQLRILRNPSAARPSVQLLSNGRYHGLLTSAGGGYSRHQEMAVTRWREDATRDHWGSFCYLRDVASGEFWSAALQPTCVPVEHYEAIFSDAKAEFRGRKRGYDSHMEIAISAEDDIELRRLRLTNRSRHARTIEITTYAEVVLAPVIADELHPAFSNLFVQSQILRQKQALLCTRRPRSHDETPPWMFHLVAVHDAEIGAISYETDRARFLGRGNTPRAPRALTLDEALSDTEGSVLDPIVAIRCRIELAPGQTAMIDTIQGVAADRAVCEELVDKYRDRRLADRVFDLAWTHSQVVRRQINASQADAQLYERLAGLIVYANPLLRADPGVLLQNQRSQSGLWGHAISGDLPIVLLQIADADNIELVRQMVQAHAYWRLKGLRADLVIWNESTAGYRQQLQDQILGMVSADPEANILERPGGIFVRPAQQISQEDRVLLQSVARVIVSDQRGTLAAQIGRHVPTEQVPPALAFAGEAEAAPDPQDATAMCGLPPPREDRDEDDAWPFGAVADEFVFDNGIGAFSADGREYVIVSREGAPTPAPWSNVLANAKLGTVVSESSPGYTWFENAHEFRLTPWHNDPVADVGGEAFYLRDEDTGRTWSPMPLPCRGRGSYRTRHGFGYTVYEHVEDGIASELWVYVAVEDAVKYSVLKLRNLSGRARRLSVVAYVEWVLGDLRAKSQLHVVSELHADSGVLIARNPYNTEFNGCVAFFDTDADGCSYTADRTEFLGRNGSLGDPVALRRERLSGRLGAGLDPCAAIQVPIALADGEQGETVFRLGAGRSYAEATELAGRVRGTQRAHDALDAVRIHWHGLLSTVQVKTPDPSVDALANGWLLYQTLACRYLARSGYYQSGGAFGFRDQLQDSMATVHAAAALSREHLLLCAAHQFPHGDVLHWWHPPQGRGVRTRCSDDYLWLPMAACRYLEATGDAGVLDEEVGFIEGRPVNPDEESYYDLPVASYLRQSFYEHCALAIRRGCDLLGERGLPLIGTGDWNDGMNRVGHAGRGESVWLGFFLFDVLQRFGEVARSRGDDDFAQYCRTHAQRLRENIEAHAWDGQWYRRAWFDDGTPLGSSANGECRIDSISQSWSVLSGAANPARAWQAMDSLDRHLVRRDAGLVQLLDPPFDRLAKDPGYIRGYVPGVRENGGQYTHAAVWAAMAFAEQGDTVRAWELARMINPIGHALNAEDTARYKVEPYVLAADVYAVAPHVGRGGWTWYTGSAGWMYRLLTESLLGLQRSGDRLRLRPCLPADWPEYRMRYRYGASLYSILVRQGGAANKSLTLDGVEQPGFEFALVDDGGVHQVDAHWPGAPA</sequence>
<dbReference type="Gene3D" id="2.70.98.40">
    <property type="entry name" value="Glycoside hydrolase, family 65, N-terminal domain"/>
    <property type="match status" value="2"/>
</dbReference>
<evidence type="ECO:0000259" key="3">
    <source>
        <dbReference type="Pfam" id="PF06165"/>
    </source>
</evidence>
<dbReference type="InterPro" id="IPR010383">
    <property type="entry name" value="Glyco_hydrolase_94_b-supersand"/>
</dbReference>
<feature type="domain" description="Glycosyl hydrolase 94 supersandwich" evidence="3">
    <location>
        <begin position="2114"/>
        <end position="2382"/>
    </location>
</feature>
<dbReference type="PANTHER" id="PTHR37469:SF2">
    <property type="entry name" value="CELLOBIONIC ACID PHOSPHORYLASE"/>
    <property type="match status" value="1"/>
</dbReference>
<dbReference type="Gene3D" id="1.50.10.140">
    <property type="match status" value="2"/>
</dbReference>
<dbReference type="InterPro" id="IPR008928">
    <property type="entry name" value="6-hairpin_glycosidase_sf"/>
</dbReference>
<dbReference type="Pfam" id="PF06165">
    <property type="entry name" value="GH94_b-supersand"/>
    <property type="match status" value="2"/>
</dbReference>
<dbReference type="PATRIC" id="fig|69.6.peg.3969"/>
<dbReference type="STRING" id="69.GLE_4029"/>
<dbReference type="InterPro" id="IPR037018">
    <property type="entry name" value="GH65_N"/>
</dbReference>
<dbReference type="InterPro" id="IPR037820">
    <property type="entry name" value="GH94N_NdvB"/>
</dbReference>
<dbReference type="Proteomes" id="UP000061569">
    <property type="component" value="Chromosome"/>
</dbReference>
<dbReference type="Gene3D" id="1.50.10.10">
    <property type="match status" value="1"/>
</dbReference>
<keyword evidence="2 6" id="KW-0808">Transferase</keyword>
<feature type="domain" description="Glycoamylase-like" evidence="4">
    <location>
        <begin position="1336"/>
        <end position="1544"/>
    </location>
</feature>
<dbReference type="SMART" id="SM01068">
    <property type="entry name" value="CBM_X"/>
    <property type="match status" value="2"/>
</dbReference>
<dbReference type="KEGG" id="lez:GLE_4029"/>
<proteinExistence type="predicted"/>
<dbReference type="CDD" id="cd11753">
    <property type="entry name" value="GH94N_ChvB_NdvB_2_like"/>
    <property type="match status" value="1"/>
</dbReference>